<evidence type="ECO:0000256" key="2">
    <source>
        <dbReference type="ARBA" id="ARBA00022617"/>
    </source>
</evidence>
<evidence type="ECO:0000256" key="3">
    <source>
        <dbReference type="ARBA" id="ARBA00022723"/>
    </source>
</evidence>
<dbReference type="GO" id="GO:0046872">
    <property type="term" value="F:metal ion binding"/>
    <property type="evidence" value="ECO:0007669"/>
    <property type="project" value="UniProtKB-KW"/>
</dbReference>
<gene>
    <name evidence="8" type="ORF">SAMN05444141_1053</name>
</gene>
<dbReference type="PRINTS" id="PR00604">
    <property type="entry name" value="CYTCHRMECIAB"/>
</dbReference>
<dbReference type="PANTHER" id="PTHR11961">
    <property type="entry name" value="CYTOCHROME C"/>
    <property type="match status" value="1"/>
</dbReference>
<dbReference type="GO" id="GO:0009055">
    <property type="term" value="F:electron transfer activity"/>
    <property type="evidence" value="ECO:0007669"/>
    <property type="project" value="InterPro"/>
</dbReference>
<keyword evidence="5 6" id="KW-0408">Iron</keyword>
<dbReference type="InterPro" id="IPR009056">
    <property type="entry name" value="Cyt_c-like_dom"/>
</dbReference>
<evidence type="ECO:0000313" key="9">
    <source>
        <dbReference type="Proteomes" id="UP000183371"/>
    </source>
</evidence>
<dbReference type="SUPFAM" id="SSF46626">
    <property type="entry name" value="Cytochrome c"/>
    <property type="match status" value="2"/>
</dbReference>
<dbReference type="EMBL" id="FPBD01000005">
    <property type="protein sequence ID" value="SFT92962.1"/>
    <property type="molecule type" value="Genomic_DNA"/>
</dbReference>
<dbReference type="PROSITE" id="PS51007">
    <property type="entry name" value="CYTC"/>
    <property type="match status" value="2"/>
</dbReference>
<evidence type="ECO:0000256" key="4">
    <source>
        <dbReference type="ARBA" id="ARBA00022982"/>
    </source>
</evidence>
<proteinExistence type="predicted"/>
<evidence type="ECO:0000256" key="6">
    <source>
        <dbReference type="PROSITE-ProRule" id="PRU00433"/>
    </source>
</evidence>
<evidence type="ECO:0000256" key="1">
    <source>
        <dbReference type="ARBA" id="ARBA00022448"/>
    </source>
</evidence>
<accession>A0A1I7C0I5</accession>
<keyword evidence="2 6" id="KW-0349">Heme</keyword>
<reference evidence="9" key="1">
    <citation type="submission" date="2016-10" db="EMBL/GenBank/DDBJ databases">
        <authorList>
            <person name="Varghese N."/>
            <person name="Submissions S."/>
        </authorList>
    </citation>
    <scope>NUCLEOTIDE SEQUENCE [LARGE SCALE GENOMIC DNA]</scope>
    <source>
        <strain evidence="9">DSM 17465</strain>
    </source>
</reference>
<feature type="domain" description="Cytochrome c" evidence="7">
    <location>
        <begin position="194"/>
        <end position="270"/>
    </location>
</feature>
<dbReference type="Gene3D" id="1.10.760.10">
    <property type="entry name" value="Cytochrome c-like domain"/>
    <property type="match status" value="2"/>
</dbReference>
<dbReference type="GO" id="GO:0020037">
    <property type="term" value="F:heme binding"/>
    <property type="evidence" value="ECO:0007669"/>
    <property type="project" value="InterPro"/>
</dbReference>
<dbReference type="InterPro" id="IPR002327">
    <property type="entry name" value="Cyt_c_1A/1B"/>
</dbReference>
<evidence type="ECO:0000256" key="5">
    <source>
        <dbReference type="ARBA" id="ARBA00023004"/>
    </source>
</evidence>
<dbReference type="Pfam" id="PF00034">
    <property type="entry name" value="Cytochrom_C"/>
    <property type="match status" value="2"/>
</dbReference>
<protein>
    <submittedName>
        <fullName evidence="8">Cytochrome c</fullName>
    </submittedName>
</protein>
<evidence type="ECO:0000313" key="8">
    <source>
        <dbReference type="EMBL" id="SFT92962.1"/>
    </source>
</evidence>
<evidence type="ECO:0000259" key="7">
    <source>
        <dbReference type="PROSITE" id="PS51007"/>
    </source>
</evidence>
<dbReference type="AlphaFoldDB" id="A0A1I7C0I5"/>
<dbReference type="InterPro" id="IPR036909">
    <property type="entry name" value="Cyt_c-like_dom_sf"/>
</dbReference>
<dbReference type="Proteomes" id="UP000183371">
    <property type="component" value="Unassembled WGS sequence"/>
</dbReference>
<keyword evidence="9" id="KW-1185">Reference proteome</keyword>
<sequence length="270" mass="29512">MRATIPALLKQFAISPSVANCFPLSVLRALHTKTPASFRRFAASSLVALGFLSGAISIASAQDVARGERLFNACLRCHDVGKDAKNRIGPHLNGVFDRKAASIEGAKYSKAMKRAGADGLRWNIDTLNIYIQNPKNLVSGTRMNYRGMRKEKDRSDLLAYLRQFSVSPANIPEASASLLKQDAPSIHEEAYLDGDAEYGEYLSSECTSCHQSSGADKGIPAITGWPQPDFVIALRAYKKGHRPHPVMQMIAKRLSEEEIAALAAYFKGLD</sequence>
<dbReference type="RefSeq" id="WP_208609027.1">
    <property type="nucleotide sequence ID" value="NZ_FPBD01000005.1"/>
</dbReference>
<organism evidence="8 9">
    <name type="scientific">Pseudovibrio denitrificans</name>
    <dbReference type="NCBI Taxonomy" id="258256"/>
    <lineage>
        <taxon>Bacteria</taxon>
        <taxon>Pseudomonadati</taxon>
        <taxon>Pseudomonadota</taxon>
        <taxon>Alphaproteobacteria</taxon>
        <taxon>Hyphomicrobiales</taxon>
        <taxon>Stappiaceae</taxon>
        <taxon>Pseudovibrio</taxon>
    </lineage>
</organism>
<keyword evidence="1" id="KW-0813">Transport</keyword>
<keyword evidence="3 6" id="KW-0479">Metal-binding</keyword>
<feature type="domain" description="Cytochrome c" evidence="7">
    <location>
        <begin position="62"/>
        <end position="165"/>
    </location>
</feature>
<keyword evidence="4" id="KW-0249">Electron transport</keyword>
<name>A0A1I7C0I5_9HYPH</name>